<keyword evidence="2" id="KW-1185">Reference proteome</keyword>
<dbReference type="Gramene" id="KQL23870">
    <property type="protein sequence ID" value="KQL23870"/>
    <property type="gene ID" value="SETIT_031519mg"/>
</dbReference>
<dbReference type="EMBL" id="AGNK02000955">
    <property type="status" value="NOT_ANNOTATED_CDS"/>
    <property type="molecule type" value="Genomic_DNA"/>
</dbReference>
<dbReference type="EnsemblPlants" id="KQL23870">
    <property type="protein sequence ID" value="KQL23870"/>
    <property type="gene ID" value="SETIT_031519mg"/>
</dbReference>
<evidence type="ECO:0000313" key="1">
    <source>
        <dbReference type="EnsemblPlants" id="KQL23870"/>
    </source>
</evidence>
<sequence>MLAWQLESSCSKQSTLDATIPTGNTRHDTAVDILPNGSAQDGLSDSAACYQRDGSSQNMETADVAMKDHVMKARITESSYRPHDSCGYILQKWTSLSNRMVTPAEAEAAANDKIAVTCNNETAS</sequence>
<reference evidence="1" key="2">
    <citation type="submission" date="2018-08" db="UniProtKB">
        <authorList>
            <consortium name="EnsemblPlants"/>
        </authorList>
    </citation>
    <scope>IDENTIFICATION</scope>
    <source>
        <strain evidence="1">Yugu1</strain>
    </source>
</reference>
<proteinExistence type="predicted"/>
<name>K3ZY37_SETIT</name>
<organism evidence="1 2">
    <name type="scientific">Setaria italica</name>
    <name type="common">Foxtail millet</name>
    <name type="synonym">Panicum italicum</name>
    <dbReference type="NCBI Taxonomy" id="4555"/>
    <lineage>
        <taxon>Eukaryota</taxon>
        <taxon>Viridiplantae</taxon>
        <taxon>Streptophyta</taxon>
        <taxon>Embryophyta</taxon>
        <taxon>Tracheophyta</taxon>
        <taxon>Spermatophyta</taxon>
        <taxon>Magnoliopsida</taxon>
        <taxon>Liliopsida</taxon>
        <taxon>Poales</taxon>
        <taxon>Poaceae</taxon>
        <taxon>PACMAD clade</taxon>
        <taxon>Panicoideae</taxon>
        <taxon>Panicodae</taxon>
        <taxon>Paniceae</taxon>
        <taxon>Cenchrinae</taxon>
        <taxon>Setaria</taxon>
    </lineage>
</organism>
<dbReference type="AlphaFoldDB" id="K3ZY37"/>
<dbReference type="Proteomes" id="UP000004995">
    <property type="component" value="Unassembled WGS sequence"/>
</dbReference>
<dbReference type="HOGENOM" id="CLU_2007901_0_0_1"/>
<dbReference type="eggNOG" id="ENOG502T1GG">
    <property type="taxonomic scope" value="Eukaryota"/>
</dbReference>
<evidence type="ECO:0000313" key="2">
    <source>
        <dbReference type="Proteomes" id="UP000004995"/>
    </source>
</evidence>
<accession>K3ZY37</accession>
<reference evidence="2" key="1">
    <citation type="journal article" date="2012" name="Nat. Biotechnol.">
        <title>Reference genome sequence of the model plant Setaria.</title>
        <authorList>
            <person name="Bennetzen J.L."/>
            <person name="Schmutz J."/>
            <person name="Wang H."/>
            <person name="Percifield R."/>
            <person name="Hawkins J."/>
            <person name="Pontaroli A.C."/>
            <person name="Estep M."/>
            <person name="Feng L."/>
            <person name="Vaughn J.N."/>
            <person name="Grimwood J."/>
            <person name="Jenkins J."/>
            <person name="Barry K."/>
            <person name="Lindquist E."/>
            <person name="Hellsten U."/>
            <person name="Deshpande S."/>
            <person name="Wang X."/>
            <person name="Wu X."/>
            <person name="Mitros T."/>
            <person name="Triplett J."/>
            <person name="Yang X."/>
            <person name="Ye C.Y."/>
            <person name="Mauro-Herrera M."/>
            <person name="Wang L."/>
            <person name="Li P."/>
            <person name="Sharma M."/>
            <person name="Sharma R."/>
            <person name="Ronald P.C."/>
            <person name="Panaud O."/>
            <person name="Kellogg E.A."/>
            <person name="Brutnell T.P."/>
            <person name="Doust A.N."/>
            <person name="Tuskan G.A."/>
            <person name="Rokhsar D."/>
            <person name="Devos K.M."/>
        </authorList>
    </citation>
    <scope>NUCLEOTIDE SEQUENCE [LARGE SCALE GENOMIC DNA]</scope>
    <source>
        <strain evidence="2">cv. Yugu1</strain>
    </source>
</reference>
<protein>
    <submittedName>
        <fullName evidence="1">Uncharacterized protein</fullName>
    </submittedName>
</protein>
<dbReference type="InParanoid" id="K3ZY37"/>